<proteinExistence type="predicted"/>
<dbReference type="AlphaFoldDB" id="A0A9J6QTT5"/>
<name>A0A9J6QTT5_9FIRM</name>
<organism evidence="1 2">
    <name type="scientific">Hominibacterium faecale</name>
    <dbReference type="NCBI Taxonomy" id="2839743"/>
    <lineage>
        <taxon>Bacteria</taxon>
        <taxon>Bacillati</taxon>
        <taxon>Bacillota</taxon>
        <taxon>Clostridia</taxon>
        <taxon>Peptostreptococcales</taxon>
        <taxon>Anaerovoracaceae</taxon>
        <taxon>Hominibacterium</taxon>
    </lineage>
</organism>
<gene>
    <name evidence="1" type="ORF">OBO34_15355</name>
</gene>
<reference evidence="1" key="1">
    <citation type="submission" date="2022-09" db="EMBL/GenBank/DDBJ databases">
        <title>Culturomic study of gut microbiota in children with autism spectrum disorder.</title>
        <authorList>
            <person name="Efimov B.A."/>
            <person name="Chaplin A.V."/>
            <person name="Sokolova S.R."/>
            <person name="Pikina A.P."/>
            <person name="Korzhanova M."/>
            <person name="Belova V."/>
            <person name="Korostin D."/>
        </authorList>
    </citation>
    <scope>NUCLEOTIDE SEQUENCE</scope>
    <source>
        <strain evidence="1">ASD5510</strain>
    </source>
</reference>
<dbReference type="RefSeq" id="WP_269478623.1">
    <property type="nucleotide sequence ID" value="NZ_JAOSHN010000006.1"/>
</dbReference>
<dbReference type="EMBL" id="JAOSHN010000006">
    <property type="protein sequence ID" value="MCU7379722.1"/>
    <property type="molecule type" value="Genomic_DNA"/>
</dbReference>
<protein>
    <submittedName>
        <fullName evidence="1">Uncharacterized protein</fullName>
    </submittedName>
</protein>
<sequence>MIINIKFDYKNTDLLLLSNNNASNVNKCTIVFENLPTTTATLNFGDHQIQGAVQNGVASWDITNYLYDVAGQFEVYVDDGPRYTFIISSLLTTADNFMLLNKGSAYVFEKVFDDLRLSKSLLKLMYPVNAVLEFGTDVDPNNLPEWSGIDWAWERFAEGLTTVGYKAGDPIFGIIGEEPGSRDAVAVSHAHAQAAHTHSVGIESAAHTHYISGGSHNHNYGYRPDRAAAGSARYTAASTSYSQYGTTYSAHTHSCGGESANHTHSVTGGATTTGYAGVDGTNRNIQPSKVTAKWIRTR</sequence>
<evidence type="ECO:0000313" key="1">
    <source>
        <dbReference type="EMBL" id="MCU7379722.1"/>
    </source>
</evidence>
<evidence type="ECO:0000313" key="2">
    <source>
        <dbReference type="Proteomes" id="UP001065549"/>
    </source>
</evidence>
<comment type="caution">
    <text evidence="1">The sequence shown here is derived from an EMBL/GenBank/DDBJ whole genome shotgun (WGS) entry which is preliminary data.</text>
</comment>
<accession>A0A9J6QTT5</accession>
<keyword evidence="2" id="KW-1185">Reference proteome</keyword>
<dbReference type="Proteomes" id="UP001065549">
    <property type="component" value="Unassembled WGS sequence"/>
</dbReference>